<feature type="region of interest" description="Disordered" evidence="2">
    <location>
        <begin position="854"/>
        <end position="875"/>
    </location>
</feature>
<dbReference type="PROSITE" id="PS00194">
    <property type="entry name" value="THIOREDOXIN_1"/>
    <property type="match status" value="2"/>
</dbReference>
<feature type="non-terminal residue" evidence="3">
    <location>
        <position position="1"/>
    </location>
</feature>
<evidence type="ECO:0000256" key="1">
    <source>
        <dbReference type="ARBA" id="ARBA00022729"/>
    </source>
</evidence>
<sequence length="875" mass="100668">MATVSVSDSNRTRIHHQKISGAGELEIATLSLDEPELENDIGSNVEKIEKKLVLFYMHKEACKPCKKLSDSLESSKEFVELSSKFVLASAVDTELPKDKKYDLDGKYVPKIVFLNNGVVLSDIVNEDAKSNKAKYFYKKAEHVVKSMNKALEKGELHNGFGTDYVWYDWESGLKASKEHSKPILAVFHQDWCSACQRLKPKFAESEEIKQLAGEFIMINTDSEEVVKAEKYKADGEYYPKVIFLDEEGEHYKGEWNHGTKHPHVLHYYDSGVEIAASMSRILANRSELNKIEDHGFGKHLRFVKYEEGKKMAKEQGKPMMLIIHKSYCGACQALKPKVRSDPEIAELSTHFIMVNCNDDEEPNEDQFDLDGAYIPRIFFLDNLGKVEPSIFNDDKEYIKAKYAYGSTAGIVKSMRRALEMNLGKREQPGKKGFGTNINWMGYEEGLIQAKKMHKAIMLVMYNDYCEFSSFMMKQFRESNEIAEVAKKFVMINVGEEEGKALGEKFDVDGTYTPRIFFMDPDQNLRTDINNTDSPYKLTLFYYGKTEDILNAMNLALEKINLTLGRGFGEYIEWKRFENALEHSKESKMPIMLIIHKSWCGACSALKPKIANSRPIWKLSYYFNMVNVEDEEEPLDNQFFIDGGYYPRIFFLDYTGKVHHDLHNRDPAFLKYKFSYQEEEQIINSMRFAIAKLSTYALPTEDQKVITEGSSIDTTNLTMGKRILVEGGLTSVTIDEALEMSKKTKKPIMFIIHRTTCPSCKAVLKMITRDEEFKGKLEHFILADIEDDIDDVKADSYDVDGGYVPRIYFLDPQGKIFKDIWNLGTNYMDNKFYYYEMISINRAMDKTLKKMETWEPSLEEAGSQATKNQNEKKDEL</sequence>
<keyword evidence="1" id="KW-0732">Signal</keyword>
<reference evidence="3" key="1">
    <citation type="journal article" date="2013" name="Genome Biol. Evol.">
        <title>Punctuated emergences of genetic and phenotypic innovations in eumetazoan, bilaterian, euteleostome, and hominidae ancestors.</title>
        <authorList>
            <person name="Wenger Y."/>
            <person name="Galliot B."/>
        </authorList>
    </citation>
    <scope>NUCLEOTIDE SEQUENCE</scope>
    <source>
        <tissue evidence="3">Whole animals</tissue>
    </source>
</reference>
<dbReference type="InterPro" id="IPR036249">
    <property type="entry name" value="Thioredoxin-like_sf"/>
</dbReference>
<dbReference type="AlphaFoldDB" id="T2MH62"/>
<dbReference type="InterPro" id="IPR051099">
    <property type="entry name" value="AGR/TXD"/>
</dbReference>
<evidence type="ECO:0000256" key="2">
    <source>
        <dbReference type="SAM" id="MobiDB-lite"/>
    </source>
</evidence>
<organism evidence="3">
    <name type="scientific">Hydra vulgaris</name>
    <name type="common">Hydra</name>
    <name type="synonym">Hydra attenuata</name>
    <dbReference type="NCBI Taxonomy" id="6087"/>
    <lineage>
        <taxon>Eukaryota</taxon>
        <taxon>Metazoa</taxon>
        <taxon>Cnidaria</taxon>
        <taxon>Hydrozoa</taxon>
        <taxon>Hydroidolina</taxon>
        <taxon>Anthoathecata</taxon>
        <taxon>Aplanulata</taxon>
        <taxon>Hydridae</taxon>
        <taxon>Hydra</taxon>
    </lineage>
</organism>
<proteinExistence type="evidence at transcript level"/>
<dbReference type="Pfam" id="PF13899">
    <property type="entry name" value="Thioredoxin_7"/>
    <property type="match status" value="6"/>
</dbReference>
<dbReference type="EMBL" id="HAAD01005346">
    <property type="protein sequence ID" value="CDG71578.1"/>
    <property type="molecule type" value="mRNA"/>
</dbReference>
<dbReference type="Gene3D" id="3.40.30.10">
    <property type="entry name" value="Glutaredoxin"/>
    <property type="match status" value="6"/>
</dbReference>
<accession>T2MH62</accession>
<dbReference type="PANTHER" id="PTHR15337">
    <property type="entry name" value="ANTERIOR GRADIENT PROTEIN-RELATED"/>
    <property type="match status" value="1"/>
</dbReference>
<evidence type="ECO:0000313" key="3">
    <source>
        <dbReference type="EMBL" id="CDG71578.1"/>
    </source>
</evidence>
<dbReference type="SUPFAM" id="SSF52833">
    <property type="entry name" value="Thioredoxin-like"/>
    <property type="match status" value="6"/>
</dbReference>
<dbReference type="OrthoDB" id="262308at2759"/>
<gene>
    <name evidence="3" type="primary">TXNDC12</name>
</gene>
<protein>
    <submittedName>
        <fullName evidence="3">Thioredoxin domain-containing protein 12</fullName>
    </submittedName>
</protein>
<name>T2MH62_HYDVU</name>
<dbReference type="PANTHER" id="PTHR15337:SF11">
    <property type="entry name" value="THIOREDOXIN DOMAIN-CONTAINING PROTEIN"/>
    <property type="match status" value="1"/>
</dbReference>
<dbReference type="InterPro" id="IPR017937">
    <property type="entry name" value="Thioredoxin_CS"/>
</dbReference>